<evidence type="ECO:0000256" key="1">
    <source>
        <dbReference type="SAM" id="MobiDB-lite"/>
    </source>
</evidence>
<evidence type="ECO:0000313" key="2">
    <source>
        <dbReference type="EMBL" id="KAA0188502.1"/>
    </source>
</evidence>
<reference evidence="2" key="1">
    <citation type="submission" date="2019-05" db="EMBL/GenBank/DDBJ databases">
        <title>Annotation for the trematode Fasciolopsis buski.</title>
        <authorList>
            <person name="Choi Y.-J."/>
        </authorList>
    </citation>
    <scope>NUCLEOTIDE SEQUENCE</scope>
    <source>
        <strain evidence="2">HT</strain>
        <tissue evidence="2">Whole worm</tissue>
    </source>
</reference>
<dbReference type="EMBL" id="LUCM01008389">
    <property type="protein sequence ID" value="KAA0188502.1"/>
    <property type="molecule type" value="Genomic_DNA"/>
</dbReference>
<protein>
    <submittedName>
        <fullName evidence="2">Uncharacterized protein</fullName>
    </submittedName>
</protein>
<feature type="compositionally biased region" description="Low complexity" evidence="1">
    <location>
        <begin position="240"/>
        <end position="250"/>
    </location>
</feature>
<feature type="compositionally biased region" description="Low complexity" evidence="1">
    <location>
        <begin position="465"/>
        <end position="477"/>
    </location>
</feature>
<evidence type="ECO:0000313" key="3">
    <source>
        <dbReference type="Proteomes" id="UP000728185"/>
    </source>
</evidence>
<comment type="caution">
    <text evidence="2">The sequence shown here is derived from an EMBL/GenBank/DDBJ whole genome shotgun (WGS) entry which is preliminary data.</text>
</comment>
<accession>A0A8E0VGN6</accession>
<gene>
    <name evidence="2" type="ORF">FBUS_10633</name>
</gene>
<feature type="compositionally biased region" description="Polar residues" evidence="1">
    <location>
        <begin position="162"/>
        <end position="176"/>
    </location>
</feature>
<dbReference type="Proteomes" id="UP000728185">
    <property type="component" value="Unassembled WGS sequence"/>
</dbReference>
<feature type="non-terminal residue" evidence="2">
    <location>
        <position position="1"/>
    </location>
</feature>
<proteinExistence type="predicted"/>
<feature type="compositionally biased region" description="Low complexity" evidence="1">
    <location>
        <begin position="274"/>
        <end position="289"/>
    </location>
</feature>
<feature type="region of interest" description="Disordered" evidence="1">
    <location>
        <begin position="198"/>
        <end position="294"/>
    </location>
</feature>
<sequence length="571" mass="58073">SSLSVAFLNDCSIGYPQVHGQVVECHCVSLFPFIRPACAYPPVLQPGLQNGPDIYASDRDSFSFGIMGQQGAGCVPNLASSPNGNVYQLSSSVGPNPPGLGSNSGGGGTGGNILSVGPAHVGFSSSAAPTTNSYSQMHMTQQQQLPPYSMATDMIPTGHHLANSSPSQFANQQSYGQMIGPNGEKMLSQQIMSLGRNSGLAYTGSRSSNNTNSPASQQPPGPGPNPQQYGGMVSGPNTNIPPQQAQSQQQQPPPPSRIPPNQMGPGRTCVQTDVVSSRSVGPRSVSGLSDPTTGFQSPSVYVSYSGPPVSQPGPSLQVPPYSIGMSNPPGLSVPSMPTMVNSNNNTTSSNMAPIGTPYNCGPNQPIGPVGSCASGRPAGPGTMLPGMQLPSGSYPPSHSTNRMTPAGYTISQSYPSPAPGTGQFRSQPGGPMPRSAADTASPTPQMHKDPSGPGCLGSQPPPPCSSAGPSGTGSPNPNVTSNKGPRGTNVANPNPGMFSPSMMPTGPCLTPNNTLTPPVGGPGPGGGGMMVSGPHQSMVNSMNGCLTLGQDGEVKVRLLTKISSFIHSSFV</sequence>
<organism evidence="2 3">
    <name type="scientific">Fasciolopsis buskii</name>
    <dbReference type="NCBI Taxonomy" id="27845"/>
    <lineage>
        <taxon>Eukaryota</taxon>
        <taxon>Metazoa</taxon>
        <taxon>Spiralia</taxon>
        <taxon>Lophotrochozoa</taxon>
        <taxon>Platyhelminthes</taxon>
        <taxon>Trematoda</taxon>
        <taxon>Digenea</taxon>
        <taxon>Plagiorchiida</taxon>
        <taxon>Echinostomata</taxon>
        <taxon>Echinostomatoidea</taxon>
        <taxon>Fasciolidae</taxon>
        <taxon>Fasciolopsis</taxon>
    </lineage>
</organism>
<name>A0A8E0VGN6_9TREM</name>
<feature type="compositionally biased region" description="Polar residues" evidence="1">
    <location>
        <begin position="390"/>
        <end position="415"/>
    </location>
</feature>
<feature type="compositionally biased region" description="Polar residues" evidence="1">
    <location>
        <begin position="204"/>
        <end position="216"/>
    </location>
</feature>
<feature type="region of interest" description="Disordered" evidence="1">
    <location>
        <begin position="378"/>
        <end position="525"/>
    </location>
</feature>
<dbReference type="AlphaFoldDB" id="A0A8E0VGN6"/>
<feature type="region of interest" description="Disordered" evidence="1">
    <location>
        <begin position="158"/>
        <end position="182"/>
    </location>
</feature>
<keyword evidence="3" id="KW-1185">Reference proteome</keyword>
<dbReference type="OrthoDB" id="10614492at2759"/>
<feature type="compositionally biased region" description="Low complexity" evidence="1">
    <location>
        <begin position="504"/>
        <end position="518"/>
    </location>
</feature>